<dbReference type="AlphaFoldDB" id="A0A1A9V0T1"/>
<evidence type="ECO:0000313" key="1">
    <source>
        <dbReference type="EnsemblMetazoa" id="GAUT022080-PA"/>
    </source>
</evidence>
<keyword evidence="2" id="KW-1185">Reference proteome</keyword>
<organism evidence="1 2">
    <name type="scientific">Glossina austeni</name>
    <name type="common">Savannah tsetse fly</name>
    <dbReference type="NCBI Taxonomy" id="7395"/>
    <lineage>
        <taxon>Eukaryota</taxon>
        <taxon>Metazoa</taxon>
        <taxon>Ecdysozoa</taxon>
        <taxon>Arthropoda</taxon>
        <taxon>Hexapoda</taxon>
        <taxon>Insecta</taxon>
        <taxon>Pterygota</taxon>
        <taxon>Neoptera</taxon>
        <taxon>Endopterygota</taxon>
        <taxon>Diptera</taxon>
        <taxon>Brachycera</taxon>
        <taxon>Muscomorpha</taxon>
        <taxon>Hippoboscoidea</taxon>
        <taxon>Glossinidae</taxon>
        <taxon>Glossina</taxon>
    </lineage>
</organism>
<sequence>MRPAMIDKTYAAILAVTHSAFHHMGCFKLATITKYIKDKLKPCVHTESQLVFLCHQDKPNAVTGIAILLYEMLEVVDKHHGHL</sequence>
<name>A0A1A9V0T1_GLOAU</name>
<proteinExistence type="predicted"/>
<dbReference type="Proteomes" id="UP000078200">
    <property type="component" value="Unassembled WGS sequence"/>
</dbReference>
<protein>
    <submittedName>
        <fullName evidence="1">Uncharacterized protein</fullName>
    </submittedName>
</protein>
<dbReference type="Pfam" id="PF11573">
    <property type="entry name" value="Med23"/>
    <property type="match status" value="1"/>
</dbReference>
<dbReference type="STRING" id="7395.A0A1A9V0T1"/>
<dbReference type="EnsemblMetazoa" id="GAUT022080-RA">
    <property type="protein sequence ID" value="GAUT022080-PA"/>
    <property type="gene ID" value="GAUT022080"/>
</dbReference>
<reference evidence="1" key="1">
    <citation type="submission" date="2020-05" db="UniProtKB">
        <authorList>
            <consortium name="EnsemblMetazoa"/>
        </authorList>
    </citation>
    <scope>IDENTIFICATION</scope>
    <source>
        <strain evidence="1">TTRI</strain>
    </source>
</reference>
<dbReference type="InterPro" id="IPR021629">
    <property type="entry name" value="Mediator_Med23"/>
</dbReference>
<accession>A0A1A9V0T1</accession>
<dbReference type="VEuPathDB" id="VectorBase:GAUT022080"/>
<evidence type="ECO:0000313" key="2">
    <source>
        <dbReference type="Proteomes" id="UP000078200"/>
    </source>
</evidence>